<reference evidence="1" key="1">
    <citation type="journal article" date="2022" name="Int. J. Mol. Sci.">
        <title>Draft Genome of Tanacetum Coccineum: Genomic Comparison of Closely Related Tanacetum-Family Plants.</title>
        <authorList>
            <person name="Yamashiro T."/>
            <person name="Shiraishi A."/>
            <person name="Nakayama K."/>
            <person name="Satake H."/>
        </authorList>
    </citation>
    <scope>NUCLEOTIDE SEQUENCE</scope>
</reference>
<protein>
    <submittedName>
        <fullName evidence="1">Uncharacterized protein</fullName>
    </submittedName>
</protein>
<keyword evidence="2" id="KW-1185">Reference proteome</keyword>
<evidence type="ECO:0000313" key="1">
    <source>
        <dbReference type="EMBL" id="GJT57169.1"/>
    </source>
</evidence>
<sequence>MSMMGEMTFFLSLQVNQSPPWNLHKPVNYVLEILKKYEMETCDPVGTPMEIKDQDYLIKNRLSQPRSTSRRLKGSFRLISRGTVNNGSFGKQDSGIKQRGFFRCYYAGLLKIDASKTGTSVELKFLDGEKLVAGPQRNKTVLALSIAEAEYVSLSA</sequence>
<organism evidence="1 2">
    <name type="scientific">Tanacetum coccineum</name>
    <dbReference type="NCBI Taxonomy" id="301880"/>
    <lineage>
        <taxon>Eukaryota</taxon>
        <taxon>Viridiplantae</taxon>
        <taxon>Streptophyta</taxon>
        <taxon>Embryophyta</taxon>
        <taxon>Tracheophyta</taxon>
        <taxon>Spermatophyta</taxon>
        <taxon>Magnoliopsida</taxon>
        <taxon>eudicotyledons</taxon>
        <taxon>Gunneridae</taxon>
        <taxon>Pentapetalae</taxon>
        <taxon>asterids</taxon>
        <taxon>campanulids</taxon>
        <taxon>Asterales</taxon>
        <taxon>Asteraceae</taxon>
        <taxon>Asteroideae</taxon>
        <taxon>Anthemideae</taxon>
        <taxon>Anthemidinae</taxon>
        <taxon>Tanacetum</taxon>
    </lineage>
</organism>
<dbReference type="EMBL" id="BQNB010016907">
    <property type="protein sequence ID" value="GJT57169.1"/>
    <property type="molecule type" value="Genomic_DNA"/>
</dbReference>
<proteinExistence type="predicted"/>
<comment type="caution">
    <text evidence="1">The sequence shown here is derived from an EMBL/GenBank/DDBJ whole genome shotgun (WGS) entry which is preliminary data.</text>
</comment>
<accession>A0ABQ5F2K6</accession>
<dbReference type="Proteomes" id="UP001151760">
    <property type="component" value="Unassembled WGS sequence"/>
</dbReference>
<name>A0ABQ5F2K6_9ASTR</name>
<evidence type="ECO:0000313" key="2">
    <source>
        <dbReference type="Proteomes" id="UP001151760"/>
    </source>
</evidence>
<reference evidence="1" key="2">
    <citation type="submission" date="2022-01" db="EMBL/GenBank/DDBJ databases">
        <authorList>
            <person name="Yamashiro T."/>
            <person name="Shiraishi A."/>
            <person name="Satake H."/>
            <person name="Nakayama K."/>
        </authorList>
    </citation>
    <scope>NUCLEOTIDE SEQUENCE</scope>
</reference>
<gene>
    <name evidence="1" type="ORF">Tco_0992223</name>
</gene>